<keyword evidence="2" id="KW-0732">Signal</keyword>
<accession>A0ABX3A6D4</accession>
<feature type="chain" id="PRO_5046011502" description="Sugar-binding protein" evidence="2">
    <location>
        <begin position="24"/>
        <end position="494"/>
    </location>
</feature>
<evidence type="ECO:0000256" key="2">
    <source>
        <dbReference type="SAM" id="SignalP"/>
    </source>
</evidence>
<sequence length="494" mass="54883">MHKQVVKTLAASVMVFVVALAWASNDKAQTEHQPVKSTQKITKKDNKDTKTTKPMSLVALGGGDDSVNNSNSLTRAHVGQTELTSVDPYSGVLSYNIPIINIPENDGVNLHFSLNSHSVSQGLTCPSYGGGLSCGYMSAGISRTNFDLVPVVTFDMKNPVASYTDFYGYNHTFIKSDQASSQTLTYFSKDRLKTVFHRLADGSIWYYIYTPKGIQYKMIHIDRFPLQAYEMPFYLKQVISPNGGTVIDYTYKNSNGFVSLSSITDHRGNTLNFIYNASGTLQSINLNNKEVWGISSSILYTTVFHNNIYKINSITYPDGSKLQLQYSDKPSTGYYYPLKSIVYPDGGKSSFTYDGYRVTSQINSGPGVTSGTWKYNYIYPGGNTVTTVSGPDKKQIFNFDGTFPGSSEWSSGLLISKKLYSADGKILYQMTNKTWQSYTIPDSSLQAPELTKQVISRGGDCKTQSCMEYITEFKDFDSYGYPKTEVESSVKHTV</sequence>
<reference evidence="3 4" key="1">
    <citation type="submission" date="2016-08" db="EMBL/GenBank/DDBJ databases">
        <title>Draft genome sequence of Candidatus Piscirickettsia litoralis, from seawater.</title>
        <authorList>
            <person name="Wan X."/>
            <person name="Lee A.J."/>
            <person name="Hou S."/>
            <person name="Donachie S.P."/>
        </authorList>
    </citation>
    <scope>NUCLEOTIDE SEQUENCE [LARGE SCALE GENOMIC DNA]</scope>
    <source>
        <strain evidence="3 4">Y2</strain>
    </source>
</reference>
<dbReference type="Proteomes" id="UP000094329">
    <property type="component" value="Unassembled WGS sequence"/>
</dbReference>
<evidence type="ECO:0000313" key="4">
    <source>
        <dbReference type="Proteomes" id="UP000094329"/>
    </source>
</evidence>
<protein>
    <recommendedName>
        <fullName evidence="5">Sugar-binding protein</fullName>
    </recommendedName>
</protein>
<keyword evidence="4" id="KW-1185">Reference proteome</keyword>
<dbReference type="RefSeq" id="WP_069313049.1">
    <property type="nucleotide sequence ID" value="NZ_MDTU01000001.1"/>
</dbReference>
<gene>
    <name evidence="3" type="ORF">BGC07_10395</name>
</gene>
<comment type="caution">
    <text evidence="3">The sequence shown here is derived from an EMBL/GenBank/DDBJ whole genome shotgun (WGS) entry which is preliminary data.</text>
</comment>
<dbReference type="EMBL" id="MDTU01000001">
    <property type="protein sequence ID" value="ODN43251.1"/>
    <property type="molecule type" value="Genomic_DNA"/>
</dbReference>
<evidence type="ECO:0000313" key="3">
    <source>
        <dbReference type="EMBL" id="ODN43251.1"/>
    </source>
</evidence>
<feature type="compositionally biased region" description="Basic and acidic residues" evidence="1">
    <location>
        <begin position="42"/>
        <end position="51"/>
    </location>
</feature>
<feature type="region of interest" description="Disordered" evidence="1">
    <location>
        <begin position="28"/>
        <end position="55"/>
    </location>
</feature>
<feature type="signal peptide" evidence="2">
    <location>
        <begin position="1"/>
        <end position="23"/>
    </location>
</feature>
<evidence type="ECO:0000256" key="1">
    <source>
        <dbReference type="SAM" id="MobiDB-lite"/>
    </source>
</evidence>
<evidence type="ECO:0008006" key="5">
    <source>
        <dbReference type="Google" id="ProtNLM"/>
    </source>
</evidence>
<organism evidence="3 4">
    <name type="scientific">Piscirickettsia litoralis</name>
    <dbReference type="NCBI Taxonomy" id="1891921"/>
    <lineage>
        <taxon>Bacteria</taxon>
        <taxon>Pseudomonadati</taxon>
        <taxon>Pseudomonadota</taxon>
        <taxon>Gammaproteobacteria</taxon>
        <taxon>Thiotrichales</taxon>
        <taxon>Piscirickettsiaceae</taxon>
        <taxon>Piscirickettsia</taxon>
    </lineage>
</organism>
<name>A0ABX3A6D4_9GAMM</name>
<proteinExistence type="predicted"/>